<accession>A0A2P6MI97</accession>
<keyword evidence="7" id="KW-1185">Reference proteome</keyword>
<comment type="caution">
    <text evidence="6">The sequence shown here is derived from an EMBL/GenBank/DDBJ whole genome shotgun (WGS) entry which is preliminary data.</text>
</comment>
<evidence type="ECO:0000313" key="7">
    <source>
        <dbReference type="Proteomes" id="UP000243650"/>
    </source>
</evidence>
<dbReference type="GO" id="GO:0016887">
    <property type="term" value="F:ATP hydrolysis activity"/>
    <property type="evidence" value="ECO:0007669"/>
    <property type="project" value="InterPro"/>
</dbReference>
<name>A0A2P6MI97_ALKUR</name>
<dbReference type="CDD" id="cd03221">
    <property type="entry name" value="ABCF_EF-3"/>
    <property type="match status" value="2"/>
</dbReference>
<dbReference type="PROSITE" id="PS50893">
    <property type="entry name" value="ABC_TRANSPORTER_2"/>
    <property type="match status" value="1"/>
</dbReference>
<dbReference type="EMBL" id="PVNS01000005">
    <property type="protein sequence ID" value="PRO66015.1"/>
    <property type="molecule type" value="Genomic_DNA"/>
</dbReference>
<dbReference type="AlphaFoldDB" id="A0A2P6MI97"/>
<dbReference type="RefSeq" id="WP_105958699.1">
    <property type="nucleotide sequence ID" value="NZ_PVNS01000005.1"/>
</dbReference>
<evidence type="ECO:0000313" key="6">
    <source>
        <dbReference type="EMBL" id="PRO66015.1"/>
    </source>
</evidence>
<evidence type="ECO:0000256" key="2">
    <source>
        <dbReference type="ARBA" id="ARBA00022741"/>
    </source>
</evidence>
<feature type="domain" description="ABC transporter" evidence="5">
    <location>
        <begin position="266"/>
        <end position="473"/>
    </location>
</feature>
<dbReference type="Pfam" id="PF00005">
    <property type="entry name" value="ABC_tran"/>
    <property type="match status" value="2"/>
</dbReference>
<dbReference type="NCBIfam" id="NF000355">
    <property type="entry name" value="ribo_prot_ABC_F"/>
    <property type="match status" value="1"/>
</dbReference>
<feature type="region of interest" description="Disordered" evidence="4">
    <location>
        <begin position="254"/>
        <end position="274"/>
    </location>
</feature>
<evidence type="ECO:0000256" key="1">
    <source>
        <dbReference type="ARBA" id="ARBA00022737"/>
    </source>
</evidence>
<organism evidence="6 7">
    <name type="scientific">Alkalicoccus urumqiensis</name>
    <name type="common">Bacillus urumqiensis</name>
    <dbReference type="NCBI Taxonomy" id="1548213"/>
    <lineage>
        <taxon>Bacteria</taxon>
        <taxon>Bacillati</taxon>
        <taxon>Bacillota</taxon>
        <taxon>Bacilli</taxon>
        <taxon>Bacillales</taxon>
        <taxon>Bacillaceae</taxon>
        <taxon>Alkalicoccus</taxon>
    </lineage>
</organism>
<dbReference type="InterPro" id="IPR003593">
    <property type="entry name" value="AAA+_ATPase"/>
</dbReference>
<keyword evidence="2" id="KW-0547">Nucleotide-binding</keyword>
<dbReference type="OrthoDB" id="9760950at2"/>
<dbReference type="PANTHER" id="PTHR19211:SF100">
    <property type="entry name" value="RIBOSOME PROTECTION PROTEIN VMLR"/>
    <property type="match status" value="1"/>
</dbReference>
<reference evidence="6 7" key="1">
    <citation type="submission" date="2018-03" db="EMBL/GenBank/DDBJ databases">
        <title>Bacillus urumqiensis sp. nov., a moderately haloalkaliphilic bacterium isolated from a salt lake.</title>
        <authorList>
            <person name="Zhao B."/>
            <person name="Liao Z."/>
        </authorList>
    </citation>
    <scope>NUCLEOTIDE SEQUENCE [LARGE SCALE GENOMIC DNA]</scope>
    <source>
        <strain evidence="6 7">BZ-SZ-XJ18</strain>
    </source>
</reference>
<evidence type="ECO:0000256" key="3">
    <source>
        <dbReference type="ARBA" id="ARBA00022840"/>
    </source>
</evidence>
<dbReference type="GO" id="GO:0005524">
    <property type="term" value="F:ATP binding"/>
    <property type="evidence" value="ECO:0007669"/>
    <property type="project" value="UniProtKB-KW"/>
</dbReference>
<keyword evidence="1" id="KW-0677">Repeat</keyword>
<feature type="region of interest" description="Disordered" evidence="4">
    <location>
        <begin position="166"/>
        <end position="185"/>
    </location>
</feature>
<dbReference type="PANTHER" id="PTHR19211">
    <property type="entry name" value="ATP-BINDING TRANSPORT PROTEIN-RELATED"/>
    <property type="match status" value="1"/>
</dbReference>
<gene>
    <name evidence="6" type="ORF">C6I21_06855</name>
</gene>
<sequence length="502" mass="56195">MYALLHEVAAGIPGRTLITCRHETIHAGDRIGLIGPNGCGKTTLMEKIASEQEGVTLYTDPVYVPQLHDESKPESGGETTKRLLRKAFRREGGLLLLDEPTTYLDTDGLEWLEEQLRSFNGAVLVISHDRAFLDAVCTKIWSVEDGEIHAMAGTYSTYKQEKEKKNLAHRRSYETQQQEKAKLERAVRMKEQRAEAVTSTKNVSRSEAKITGAKPYFAKKQKKMQQSGRAMKQRLEKLDTVEKPFEERPLQMTLPGSEKRRSGPAVRLEKSTAEAGGRTLWTSEAMSFSYGEHVAVTGPNGSGKTTFLQRLYEGIDIDVPAWLRFGRSVQDVRALETGGTMLEYVMAESIQPEETVRTVLARLGFRGERVYVPAAELSGGEKRKVSFAALFVSGCNALLLDEPTTFLDLEAVEALEGLIQEYPGLIFLVSHDRRFVERTADVVLDIRNGSLSVVEEADAPEDERLLLETRLSDVVSRLSTEPSPELEEEFQKLLKKKKQLET</sequence>
<dbReference type="InterPro" id="IPR003439">
    <property type="entry name" value="ABC_transporter-like_ATP-bd"/>
</dbReference>
<feature type="compositionally biased region" description="Basic and acidic residues" evidence="4">
    <location>
        <begin position="257"/>
        <end position="272"/>
    </location>
</feature>
<dbReference type="Gene3D" id="3.40.50.300">
    <property type="entry name" value="P-loop containing nucleotide triphosphate hydrolases"/>
    <property type="match status" value="3"/>
</dbReference>
<protein>
    <submittedName>
        <fullName evidence="6">ABC transporter</fullName>
    </submittedName>
</protein>
<evidence type="ECO:0000259" key="5">
    <source>
        <dbReference type="PROSITE" id="PS50893"/>
    </source>
</evidence>
<evidence type="ECO:0000256" key="4">
    <source>
        <dbReference type="SAM" id="MobiDB-lite"/>
    </source>
</evidence>
<dbReference type="InterPro" id="IPR027417">
    <property type="entry name" value="P-loop_NTPase"/>
</dbReference>
<dbReference type="SUPFAM" id="SSF52540">
    <property type="entry name" value="P-loop containing nucleoside triphosphate hydrolases"/>
    <property type="match status" value="2"/>
</dbReference>
<dbReference type="SMART" id="SM00382">
    <property type="entry name" value="AAA"/>
    <property type="match status" value="2"/>
</dbReference>
<proteinExistence type="predicted"/>
<dbReference type="PROSITE" id="PS00211">
    <property type="entry name" value="ABC_TRANSPORTER_1"/>
    <property type="match status" value="1"/>
</dbReference>
<keyword evidence="3" id="KW-0067">ATP-binding</keyword>
<dbReference type="InterPro" id="IPR017871">
    <property type="entry name" value="ABC_transporter-like_CS"/>
</dbReference>
<dbReference type="Proteomes" id="UP000243650">
    <property type="component" value="Unassembled WGS sequence"/>
</dbReference>
<dbReference type="InterPro" id="IPR050611">
    <property type="entry name" value="ABCF"/>
</dbReference>